<reference evidence="3 4" key="1">
    <citation type="journal article" date="2016" name="Nat. Commun.">
        <title>Thousands of microbial genomes shed light on interconnected biogeochemical processes in an aquifer system.</title>
        <authorList>
            <person name="Anantharaman K."/>
            <person name="Brown C.T."/>
            <person name="Hug L.A."/>
            <person name="Sharon I."/>
            <person name="Castelle C.J."/>
            <person name="Probst A.J."/>
            <person name="Thomas B.C."/>
            <person name="Singh A."/>
            <person name="Wilkins M.J."/>
            <person name="Karaoz U."/>
            <person name="Brodie E.L."/>
            <person name="Williams K.H."/>
            <person name="Hubbard S.S."/>
            <person name="Banfield J.F."/>
        </authorList>
    </citation>
    <scope>NUCLEOTIDE SEQUENCE [LARGE SCALE GENOMIC DNA]</scope>
</reference>
<organism evidence="3 4">
    <name type="scientific">Candidatus Kaiserbacteria bacterium RIFCSPHIGHO2_02_FULL_55_17</name>
    <dbReference type="NCBI Taxonomy" id="1798496"/>
    <lineage>
        <taxon>Bacteria</taxon>
        <taxon>Candidatus Kaiseribacteriota</taxon>
    </lineage>
</organism>
<evidence type="ECO:0000313" key="3">
    <source>
        <dbReference type="EMBL" id="OGG64363.1"/>
    </source>
</evidence>
<proteinExistence type="predicted"/>
<dbReference type="Proteomes" id="UP000177232">
    <property type="component" value="Unassembled WGS sequence"/>
</dbReference>
<evidence type="ECO:0000256" key="2">
    <source>
        <dbReference type="SAM" id="SignalP"/>
    </source>
</evidence>
<name>A0A1F6DSI7_9BACT</name>
<feature type="coiled-coil region" evidence="1">
    <location>
        <begin position="41"/>
        <end position="90"/>
    </location>
</feature>
<feature type="chain" id="PRO_5009524000" description="DUF5667 domain-containing protein" evidence="2">
    <location>
        <begin position="20"/>
        <end position="247"/>
    </location>
</feature>
<sequence>MSVIGSAAILLLAGTAVFAEERPENVAPKVNVSGVNRGKPVVALEEVKQNAQERMKAVRVEAQTRVTALKEKAAERVADIQDKAKQQMAERLTKQFGNINDRWTDRFMQLLDRYDAVTKKIQDRADIAAGKGRDVTIATAAIQSAQAAIESARAAVTAQAAKAYVLDTSAVAVTTSTTTPSGQVELMKNLRTSFQNLHKTLFKDLFALRDGPMKDARKAVQSALQTLGKIPGVDEGTATSAAATSAQ</sequence>
<keyword evidence="1" id="KW-0175">Coiled coil</keyword>
<keyword evidence="2" id="KW-0732">Signal</keyword>
<gene>
    <name evidence="3" type="ORF">A3C94_00660</name>
</gene>
<dbReference type="AlphaFoldDB" id="A0A1F6DSI7"/>
<protein>
    <recommendedName>
        <fullName evidence="5">DUF5667 domain-containing protein</fullName>
    </recommendedName>
</protein>
<evidence type="ECO:0000313" key="4">
    <source>
        <dbReference type="Proteomes" id="UP000177232"/>
    </source>
</evidence>
<accession>A0A1F6DSI7</accession>
<evidence type="ECO:0008006" key="5">
    <source>
        <dbReference type="Google" id="ProtNLM"/>
    </source>
</evidence>
<dbReference type="EMBL" id="MFLJ01000026">
    <property type="protein sequence ID" value="OGG64363.1"/>
    <property type="molecule type" value="Genomic_DNA"/>
</dbReference>
<evidence type="ECO:0000256" key="1">
    <source>
        <dbReference type="SAM" id="Coils"/>
    </source>
</evidence>
<comment type="caution">
    <text evidence="3">The sequence shown here is derived from an EMBL/GenBank/DDBJ whole genome shotgun (WGS) entry which is preliminary data.</text>
</comment>
<feature type="signal peptide" evidence="2">
    <location>
        <begin position="1"/>
        <end position="19"/>
    </location>
</feature>